<dbReference type="eggNOG" id="KOG3881">
    <property type="taxonomic scope" value="Eukaryota"/>
</dbReference>
<sequence length="613" mass="65249">MRLITGDETGLLKEVIPELCRPPDESGGPGAGGGIHSGRARPSATSIQAAASSYANYGKDGGPATGGESPASRAVRRLETGDGSQARERGVVSACPVSRRPGDSGDDGEGDGDTGFDFAVLRTNGAVETWSGSRTGIEGERGVTAAVYRKTGGLVDGILSDYDSQGDDDDDQNDDANGNGAKGARGWYARQPIRPIGMVSNYTAPSGGDDGGPGSSASSSCFLAACDSIGNVSLLDANDLGRGVVRRYNAFGIDVEAASSLPVPSSSKNDPNARGNVVLTYTKGRFANTSIATCLALKGDRLAVGGRERGVRVLELETGKLLWKRTTDPMEHRMLTSRYFQAKNQPPDPQTLLQQPMWTTAALFLNPHTSDSLHSDLLATGTAYRQVQIYDVRQSSTTRRPVLYTPDGLKLLEHRITSLCQLPDATTIAVGDSAGDVNLLDLRMFHSGKAFKKGKSHAEEIGRGRLVGPGGSVRQLAVHPTLPILACVGLDRKMWTWDVTKRKNLDCVYLKQRLNCVLFCDDESWRECGEGGDGIADYDESRVEDEVEDYVDSDEEGGGEAVSLTNGCEGGATKEDGSESESESEDSDDSGDSSSSTSDESEEDEKPSKRRRR</sequence>
<evidence type="ECO:0000256" key="1">
    <source>
        <dbReference type="SAM" id="MobiDB-lite"/>
    </source>
</evidence>
<accession>K0SV57</accession>
<proteinExistence type="predicted"/>
<dbReference type="InterPro" id="IPR015943">
    <property type="entry name" value="WD40/YVTN_repeat-like_dom_sf"/>
</dbReference>
<feature type="region of interest" description="Disordered" evidence="1">
    <location>
        <begin position="159"/>
        <end position="185"/>
    </location>
</feature>
<feature type="compositionally biased region" description="Acidic residues" evidence="1">
    <location>
        <begin position="104"/>
        <end position="114"/>
    </location>
</feature>
<feature type="compositionally biased region" description="Basic and acidic residues" evidence="1">
    <location>
        <begin position="76"/>
        <end position="90"/>
    </location>
</feature>
<comment type="caution">
    <text evidence="2">The sequence shown here is derived from an EMBL/GenBank/DDBJ whole genome shotgun (WGS) entry which is preliminary data.</text>
</comment>
<dbReference type="EMBL" id="AGNL01010241">
    <property type="protein sequence ID" value="EJK69310.1"/>
    <property type="molecule type" value="Genomic_DNA"/>
</dbReference>
<feature type="compositionally biased region" description="Acidic residues" evidence="1">
    <location>
        <begin position="578"/>
        <end position="591"/>
    </location>
</feature>
<feature type="region of interest" description="Disordered" evidence="1">
    <location>
        <begin position="547"/>
        <end position="613"/>
    </location>
</feature>
<dbReference type="AlphaFoldDB" id="K0SV57"/>
<dbReference type="PANTHER" id="PTHR16038:SF4">
    <property type="entry name" value="WD REPEAT-CONTAINING PROTEIN 74"/>
    <property type="match status" value="1"/>
</dbReference>
<evidence type="ECO:0000313" key="3">
    <source>
        <dbReference type="Proteomes" id="UP000266841"/>
    </source>
</evidence>
<dbReference type="PANTHER" id="PTHR16038">
    <property type="entry name" value="NOP SEVEN ASSOCIATED PROTEIN 1"/>
    <property type="match status" value="1"/>
</dbReference>
<dbReference type="GO" id="GO:0042273">
    <property type="term" value="P:ribosomal large subunit biogenesis"/>
    <property type="evidence" value="ECO:0007669"/>
    <property type="project" value="InterPro"/>
</dbReference>
<dbReference type="Gene3D" id="2.130.10.10">
    <property type="entry name" value="YVTN repeat-like/Quinoprotein amine dehydrogenase"/>
    <property type="match status" value="1"/>
</dbReference>
<evidence type="ECO:0000313" key="2">
    <source>
        <dbReference type="EMBL" id="EJK69310.1"/>
    </source>
</evidence>
<reference evidence="2 3" key="1">
    <citation type="journal article" date="2012" name="Genome Biol.">
        <title>Genome and low-iron response of an oceanic diatom adapted to chronic iron limitation.</title>
        <authorList>
            <person name="Lommer M."/>
            <person name="Specht M."/>
            <person name="Roy A.S."/>
            <person name="Kraemer L."/>
            <person name="Andreson R."/>
            <person name="Gutowska M.A."/>
            <person name="Wolf J."/>
            <person name="Bergner S.V."/>
            <person name="Schilhabel M.B."/>
            <person name="Klostermeier U.C."/>
            <person name="Beiko R.G."/>
            <person name="Rosenstiel P."/>
            <person name="Hippler M."/>
            <person name="Laroche J."/>
        </authorList>
    </citation>
    <scope>NUCLEOTIDE SEQUENCE [LARGE SCALE GENOMIC DNA]</scope>
    <source>
        <strain evidence="2 3">CCMP1005</strain>
    </source>
</reference>
<dbReference type="Proteomes" id="UP000266841">
    <property type="component" value="Unassembled WGS sequence"/>
</dbReference>
<name>K0SV57_THAOC</name>
<keyword evidence="3" id="KW-1185">Reference proteome</keyword>
<organism evidence="2 3">
    <name type="scientific">Thalassiosira oceanica</name>
    <name type="common">Marine diatom</name>
    <dbReference type="NCBI Taxonomy" id="159749"/>
    <lineage>
        <taxon>Eukaryota</taxon>
        <taxon>Sar</taxon>
        <taxon>Stramenopiles</taxon>
        <taxon>Ochrophyta</taxon>
        <taxon>Bacillariophyta</taxon>
        <taxon>Coscinodiscophyceae</taxon>
        <taxon>Thalassiosirophycidae</taxon>
        <taxon>Thalassiosirales</taxon>
        <taxon>Thalassiosiraceae</taxon>
        <taxon>Thalassiosira</taxon>
    </lineage>
</organism>
<feature type="compositionally biased region" description="Acidic residues" evidence="1">
    <location>
        <begin position="164"/>
        <end position="174"/>
    </location>
</feature>
<feature type="compositionally biased region" description="Acidic residues" evidence="1">
    <location>
        <begin position="547"/>
        <end position="558"/>
    </location>
</feature>
<dbReference type="OrthoDB" id="18388at2759"/>
<dbReference type="GO" id="GO:0030687">
    <property type="term" value="C:preribosome, large subunit precursor"/>
    <property type="evidence" value="ECO:0007669"/>
    <property type="project" value="TreeGrafter"/>
</dbReference>
<gene>
    <name evidence="2" type="ORF">THAOC_09444</name>
</gene>
<dbReference type="SUPFAM" id="SSF50978">
    <property type="entry name" value="WD40 repeat-like"/>
    <property type="match status" value="1"/>
</dbReference>
<protein>
    <submittedName>
        <fullName evidence="2">Uncharacterized protein</fullName>
    </submittedName>
</protein>
<dbReference type="InterPro" id="IPR037379">
    <property type="entry name" value="WDR74/Nsa1"/>
</dbReference>
<dbReference type="GO" id="GO:0005730">
    <property type="term" value="C:nucleolus"/>
    <property type="evidence" value="ECO:0007669"/>
    <property type="project" value="InterPro"/>
</dbReference>
<feature type="compositionally biased region" description="Polar residues" evidence="1">
    <location>
        <begin position="43"/>
        <end position="55"/>
    </location>
</feature>
<dbReference type="InterPro" id="IPR036322">
    <property type="entry name" value="WD40_repeat_dom_sf"/>
</dbReference>
<feature type="compositionally biased region" description="Gly residues" evidence="1">
    <location>
        <begin position="27"/>
        <end position="36"/>
    </location>
</feature>
<feature type="region of interest" description="Disordered" evidence="1">
    <location>
        <begin position="1"/>
        <end position="117"/>
    </location>
</feature>